<sequence>MTRVTGTGLRRTTGIRNVKDSVGREGVAVTRGSRGVREELIFDGRTHVFLGGRLLDEQGRTVGTSAVLVRAVVDKAGRRP</sequence>
<keyword evidence="2" id="KW-1185">Reference proteome</keyword>
<protein>
    <submittedName>
        <fullName evidence="1">Uncharacterized protein</fullName>
    </submittedName>
</protein>
<dbReference type="EMBL" id="BMQA01000053">
    <property type="protein sequence ID" value="GGJ57286.1"/>
    <property type="molecule type" value="Genomic_DNA"/>
</dbReference>
<dbReference type="RefSeq" id="WP_189316252.1">
    <property type="nucleotide sequence ID" value="NZ_BMQA01000053.1"/>
</dbReference>
<name>A0A917LC50_9ACTN</name>
<proteinExistence type="predicted"/>
<accession>A0A917LC50</accession>
<evidence type="ECO:0000313" key="2">
    <source>
        <dbReference type="Proteomes" id="UP000657574"/>
    </source>
</evidence>
<dbReference type="AlphaFoldDB" id="A0A917LC50"/>
<reference evidence="1" key="2">
    <citation type="submission" date="2020-09" db="EMBL/GenBank/DDBJ databases">
        <authorList>
            <person name="Sun Q."/>
            <person name="Ohkuma M."/>
        </authorList>
    </citation>
    <scope>NUCLEOTIDE SEQUENCE</scope>
    <source>
        <strain evidence="1">JCM 3086</strain>
    </source>
</reference>
<reference evidence="1" key="1">
    <citation type="journal article" date="2014" name="Int. J. Syst. Evol. Microbiol.">
        <title>Complete genome sequence of Corynebacterium casei LMG S-19264T (=DSM 44701T), isolated from a smear-ripened cheese.</title>
        <authorList>
            <consortium name="US DOE Joint Genome Institute (JGI-PGF)"/>
            <person name="Walter F."/>
            <person name="Albersmeier A."/>
            <person name="Kalinowski J."/>
            <person name="Ruckert C."/>
        </authorList>
    </citation>
    <scope>NUCLEOTIDE SEQUENCE</scope>
    <source>
        <strain evidence="1">JCM 3086</strain>
    </source>
</reference>
<evidence type="ECO:0000313" key="1">
    <source>
        <dbReference type="EMBL" id="GGJ57286.1"/>
    </source>
</evidence>
<dbReference type="Proteomes" id="UP000657574">
    <property type="component" value="Unassembled WGS sequence"/>
</dbReference>
<organism evidence="1 2">
    <name type="scientific">Streptomyces brasiliensis</name>
    <dbReference type="NCBI Taxonomy" id="1954"/>
    <lineage>
        <taxon>Bacteria</taxon>
        <taxon>Bacillati</taxon>
        <taxon>Actinomycetota</taxon>
        <taxon>Actinomycetes</taxon>
        <taxon>Kitasatosporales</taxon>
        <taxon>Streptomycetaceae</taxon>
        <taxon>Streptomyces</taxon>
    </lineage>
</organism>
<gene>
    <name evidence="1" type="ORF">GCM10010121_079930</name>
</gene>
<comment type="caution">
    <text evidence="1">The sequence shown here is derived from an EMBL/GenBank/DDBJ whole genome shotgun (WGS) entry which is preliminary data.</text>
</comment>